<name>A0AA39JBU7_9AGAR</name>
<sequence length="238" mass="26347">MNHPAQFHIRITLDMPRWQPCIWVPGHYTSPHDYVDLLQSDNINGGSTRDLKGPVNSAGFLYDDLYHPSNPDSHLLSADCIVDPDTAVCYTDGMGDLAVKCTSPAESFPTGPEVLTERNNPCYHPYASHIPLMKVNVVPAVASQSDSMMMTTSACNVLLPQASLSSIMTAENTIHYIVDSLNGIMREELIHPQSRPPSYQKRSFPSEMAERIIRTLAFLLIMSTITGEMETVTTISVH</sequence>
<reference evidence="1" key="1">
    <citation type="submission" date="2023-06" db="EMBL/GenBank/DDBJ databases">
        <authorList>
            <consortium name="Lawrence Berkeley National Laboratory"/>
            <person name="Ahrendt S."/>
            <person name="Sahu N."/>
            <person name="Indic B."/>
            <person name="Wong-Bajracharya J."/>
            <person name="Merenyi Z."/>
            <person name="Ke H.-M."/>
            <person name="Monk M."/>
            <person name="Kocsube S."/>
            <person name="Drula E."/>
            <person name="Lipzen A."/>
            <person name="Balint B."/>
            <person name="Henrissat B."/>
            <person name="Andreopoulos B."/>
            <person name="Martin F.M."/>
            <person name="Harder C.B."/>
            <person name="Rigling D."/>
            <person name="Ford K.L."/>
            <person name="Foster G.D."/>
            <person name="Pangilinan J."/>
            <person name="Papanicolaou A."/>
            <person name="Barry K."/>
            <person name="LaButti K."/>
            <person name="Viragh M."/>
            <person name="Koriabine M."/>
            <person name="Yan M."/>
            <person name="Riley R."/>
            <person name="Champramary S."/>
            <person name="Plett K.L."/>
            <person name="Tsai I.J."/>
            <person name="Slot J."/>
            <person name="Sipos G."/>
            <person name="Plett J."/>
            <person name="Nagy L.G."/>
            <person name="Grigoriev I.V."/>
        </authorList>
    </citation>
    <scope>NUCLEOTIDE SEQUENCE</scope>
    <source>
        <strain evidence="1">FPL87.14</strain>
    </source>
</reference>
<dbReference type="EMBL" id="JAUEPT010000039">
    <property type="protein sequence ID" value="KAK0439152.1"/>
    <property type="molecule type" value="Genomic_DNA"/>
</dbReference>
<dbReference type="AlphaFoldDB" id="A0AA39JBU7"/>
<protein>
    <submittedName>
        <fullName evidence="1">Uncharacterized protein</fullName>
    </submittedName>
</protein>
<comment type="caution">
    <text evidence="1">The sequence shown here is derived from an EMBL/GenBank/DDBJ whole genome shotgun (WGS) entry which is preliminary data.</text>
</comment>
<organism evidence="1 2">
    <name type="scientific">Armillaria borealis</name>
    <dbReference type="NCBI Taxonomy" id="47425"/>
    <lineage>
        <taxon>Eukaryota</taxon>
        <taxon>Fungi</taxon>
        <taxon>Dikarya</taxon>
        <taxon>Basidiomycota</taxon>
        <taxon>Agaricomycotina</taxon>
        <taxon>Agaricomycetes</taxon>
        <taxon>Agaricomycetidae</taxon>
        <taxon>Agaricales</taxon>
        <taxon>Marasmiineae</taxon>
        <taxon>Physalacriaceae</taxon>
        <taxon>Armillaria</taxon>
    </lineage>
</organism>
<evidence type="ECO:0000313" key="1">
    <source>
        <dbReference type="EMBL" id="KAK0439152.1"/>
    </source>
</evidence>
<dbReference type="Proteomes" id="UP001175226">
    <property type="component" value="Unassembled WGS sequence"/>
</dbReference>
<proteinExistence type="predicted"/>
<accession>A0AA39JBU7</accession>
<keyword evidence="2" id="KW-1185">Reference proteome</keyword>
<evidence type="ECO:0000313" key="2">
    <source>
        <dbReference type="Proteomes" id="UP001175226"/>
    </source>
</evidence>
<gene>
    <name evidence="1" type="ORF">EV421DRAFT_1738012</name>
</gene>